<feature type="region of interest" description="Disordered" evidence="4">
    <location>
        <begin position="411"/>
        <end position="486"/>
    </location>
</feature>
<keyword evidence="3" id="KW-0539">Nucleus</keyword>
<comment type="similarity">
    <text evidence="2">Belongs to the SAS10 family.</text>
</comment>
<feature type="compositionally biased region" description="Basic and acidic residues" evidence="4">
    <location>
        <begin position="533"/>
        <end position="558"/>
    </location>
</feature>
<dbReference type="PANTHER" id="PTHR13237">
    <property type="entry name" value="SOMETHING ABOUT SILENCING PROTEIN 10-RELATED"/>
    <property type="match status" value="1"/>
</dbReference>
<feature type="compositionally biased region" description="Polar residues" evidence="4">
    <location>
        <begin position="707"/>
        <end position="717"/>
    </location>
</feature>
<feature type="compositionally biased region" description="Basic residues" evidence="4">
    <location>
        <begin position="434"/>
        <end position="448"/>
    </location>
</feature>
<feature type="compositionally biased region" description="Acidic residues" evidence="4">
    <location>
        <begin position="589"/>
        <end position="604"/>
    </location>
</feature>
<dbReference type="InterPro" id="IPR018972">
    <property type="entry name" value="Sas10_C_dom"/>
</dbReference>
<feature type="compositionally biased region" description="Acidic residues" evidence="4">
    <location>
        <begin position="56"/>
        <end position="67"/>
    </location>
</feature>
<evidence type="ECO:0000259" key="5">
    <source>
        <dbReference type="Pfam" id="PF09368"/>
    </source>
</evidence>
<reference evidence="6" key="1">
    <citation type="submission" date="2023-10" db="EMBL/GenBank/DDBJ databases">
        <authorList>
            <person name="Noh H."/>
        </authorList>
    </citation>
    <scope>NUCLEOTIDE SEQUENCE</scope>
    <source>
        <strain evidence="6">DUCC4014</strain>
    </source>
</reference>
<feature type="region of interest" description="Disordered" evidence="4">
    <location>
        <begin position="1"/>
        <end position="180"/>
    </location>
</feature>
<feature type="compositionally biased region" description="Basic residues" evidence="4">
    <location>
        <begin position="512"/>
        <end position="521"/>
    </location>
</feature>
<feature type="compositionally biased region" description="Acidic residues" evidence="4">
    <location>
        <begin position="122"/>
        <end position="133"/>
    </location>
</feature>
<dbReference type="GeneID" id="87803651"/>
<dbReference type="AlphaFoldDB" id="A0AAF0Y295"/>
<evidence type="ECO:0000256" key="2">
    <source>
        <dbReference type="ARBA" id="ARBA00010979"/>
    </source>
</evidence>
<evidence type="ECO:0000256" key="1">
    <source>
        <dbReference type="ARBA" id="ARBA00004123"/>
    </source>
</evidence>
<dbReference type="GO" id="GO:0032040">
    <property type="term" value="C:small-subunit processome"/>
    <property type="evidence" value="ECO:0007669"/>
    <property type="project" value="TreeGrafter"/>
</dbReference>
<dbReference type="Proteomes" id="UP000827549">
    <property type="component" value="Chromosome 1"/>
</dbReference>
<feature type="compositionally biased region" description="Acidic residues" evidence="4">
    <location>
        <begin position="82"/>
        <end position="97"/>
    </location>
</feature>
<comment type="subcellular location">
    <subcellularLocation>
        <location evidence="1">Nucleus</location>
    </subcellularLocation>
</comment>
<feature type="compositionally biased region" description="Basic and acidic residues" evidence="4">
    <location>
        <begin position="157"/>
        <end position="180"/>
    </location>
</feature>
<dbReference type="PANTHER" id="PTHR13237:SF8">
    <property type="entry name" value="SOMETHING ABOUT SILENCING PROTEIN 10"/>
    <property type="match status" value="1"/>
</dbReference>
<feature type="compositionally biased region" description="Basic and acidic residues" evidence="4">
    <location>
        <begin position="107"/>
        <end position="121"/>
    </location>
</feature>
<feature type="compositionally biased region" description="Basic residues" evidence="4">
    <location>
        <begin position="658"/>
        <end position="673"/>
    </location>
</feature>
<evidence type="ECO:0000256" key="3">
    <source>
        <dbReference type="ARBA" id="ARBA00023242"/>
    </source>
</evidence>
<feature type="region of interest" description="Disordered" evidence="4">
    <location>
        <begin position="499"/>
        <end position="604"/>
    </location>
</feature>
<gene>
    <name evidence="6" type="primary">SAS10</name>
    <name evidence="6" type="ORF">LOC62_01G000392</name>
</gene>
<name>A0AAF0Y295_9TREE</name>
<feature type="compositionally biased region" description="Basic and acidic residues" evidence="4">
    <location>
        <begin position="578"/>
        <end position="588"/>
    </location>
</feature>
<protein>
    <submittedName>
        <fullName evidence="6">Something about silencing protein 10</fullName>
    </submittedName>
</protein>
<sequence length="717" mass="80037">MARKRSRNSSGGGKKAAPGATINKIESYEDTLEEGGVDDFMFKRDQISFNPQNDSGNDEDVNGEVGDEVLGLDVPSRRRADEDEDDEEEFDEDEDEAPLPKQRKAKTKADLSTKGRYGKEEVDSDEEEDDDSDASGSGSEIDDEEGWGRQYYSKPSTRREKETGEYDEKREEERELEEKEVRRLQRRAREAMGGDDWGLDDIEVEHASSVKENDEAPAPVAAPETTDRDVLLRHMQSHEPLKLALARDFSLVLRKLKKTARGIKAMEAEAEGEESLHKGLGWLHYQTLLTYATTLAFYIHLCALPPSERPDLSNHPILPRLLQLKEGVSALQDLDFAAGSVSDAGPELFIRDGLGEDDEDEDEEEFQNLLQAKRELMARMNAGGGEDDEEDEEIDEEEDAENLWHQAGLEDDELDGLLADQEEALAAPVAAPPKKQKKKRERGRKNKSKAIEIDEDDEDEDVTPTATFTPLAEPEFAPSTKKSKKAADAFMVEDTLGDATSLADADAADKEHKKRTLRFHTSKIAATSARRSAARDRRMGGDDDIPYRDRQAARDAALRKNAPKGDGGEALDGSDWTESDRKRAREVREEAEEAADDDDGDDGYYDLVKRRKVAKDQAKEDAHEVFRDAKFTAFEGFDEETDGPRGLTRAIEKNRGLTPRRSKTGRNPRVKKRQAYEKAKQKVGSQRAVYKGGQGALSGAYSGEKTGISTTIKSRKF</sequence>
<feature type="compositionally biased region" description="Acidic residues" evidence="4">
    <location>
        <begin position="453"/>
        <end position="462"/>
    </location>
</feature>
<evidence type="ECO:0000313" key="6">
    <source>
        <dbReference type="EMBL" id="WOO76774.1"/>
    </source>
</evidence>
<evidence type="ECO:0000313" key="7">
    <source>
        <dbReference type="Proteomes" id="UP000827549"/>
    </source>
</evidence>
<dbReference type="EMBL" id="CP086714">
    <property type="protein sequence ID" value="WOO76774.1"/>
    <property type="molecule type" value="Genomic_DNA"/>
</dbReference>
<feature type="compositionally biased region" description="Low complexity" evidence="4">
    <location>
        <begin position="424"/>
        <end position="433"/>
    </location>
</feature>
<evidence type="ECO:0000256" key="4">
    <source>
        <dbReference type="SAM" id="MobiDB-lite"/>
    </source>
</evidence>
<accession>A0AAF0Y295</accession>
<dbReference type="GO" id="GO:0000462">
    <property type="term" value="P:maturation of SSU-rRNA from tricistronic rRNA transcript (SSU-rRNA, 5.8S rRNA, LSU-rRNA)"/>
    <property type="evidence" value="ECO:0007669"/>
    <property type="project" value="TreeGrafter"/>
</dbReference>
<organism evidence="6 7">
    <name type="scientific">Vanrija pseudolonga</name>
    <dbReference type="NCBI Taxonomy" id="143232"/>
    <lineage>
        <taxon>Eukaryota</taxon>
        <taxon>Fungi</taxon>
        <taxon>Dikarya</taxon>
        <taxon>Basidiomycota</taxon>
        <taxon>Agaricomycotina</taxon>
        <taxon>Tremellomycetes</taxon>
        <taxon>Trichosporonales</taxon>
        <taxon>Trichosporonaceae</taxon>
        <taxon>Vanrija</taxon>
    </lineage>
</organism>
<feature type="domain" description="Sas10 C-terminal" evidence="5">
    <location>
        <begin position="642"/>
        <end position="717"/>
    </location>
</feature>
<feature type="compositionally biased region" description="Acidic residues" evidence="4">
    <location>
        <begin position="28"/>
        <end position="37"/>
    </location>
</feature>
<feature type="region of interest" description="Disordered" evidence="4">
    <location>
        <begin position="637"/>
        <end position="717"/>
    </location>
</feature>
<dbReference type="Pfam" id="PF09368">
    <property type="entry name" value="Sas10"/>
    <property type="match status" value="1"/>
</dbReference>
<proteinExistence type="inferred from homology"/>
<feature type="compositionally biased region" description="Acidic residues" evidence="4">
    <location>
        <begin position="411"/>
        <end position="423"/>
    </location>
</feature>
<keyword evidence="7" id="KW-1185">Reference proteome</keyword>
<dbReference type="RefSeq" id="XP_062622806.1">
    <property type="nucleotide sequence ID" value="XM_062766822.1"/>
</dbReference>